<dbReference type="PANTHER" id="PTHR10027">
    <property type="entry name" value="CALCIUM-ACTIVATED POTASSIUM CHANNEL ALPHA CHAIN"/>
    <property type="match status" value="1"/>
</dbReference>
<sequence length="132" mass="15673">TILCQCYYNKYIPSLLKRLTFTHDAEDQKLSPKIDIRDRDSSEITSGHIFQVDVPRLCVGRNYRFLYSYLVRHHKAVPLGLYRNVIHKKERMRYICINPQNDCIIKNDDKVYIISKKEPVFPTNDILVEREA</sequence>
<evidence type="ECO:0000256" key="9">
    <source>
        <dbReference type="ARBA" id="ARBA00023136"/>
    </source>
</evidence>
<dbReference type="EMBL" id="CAJVPV010013236">
    <property type="protein sequence ID" value="CAG8676223.1"/>
    <property type="molecule type" value="Genomic_DNA"/>
</dbReference>
<keyword evidence="10" id="KW-0407">Ion channel</keyword>
<gene>
    <name evidence="11" type="ORF">AMORRO_LOCUS11044</name>
</gene>
<keyword evidence="2" id="KW-0813">Transport</keyword>
<dbReference type="GO" id="GO:0016020">
    <property type="term" value="C:membrane"/>
    <property type="evidence" value="ECO:0007669"/>
    <property type="project" value="UniProtKB-SubCell"/>
</dbReference>
<evidence type="ECO:0000256" key="1">
    <source>
        <dbReference type="ARBA" id="ARBA00004141"/>
    </source>
</evidence>
<keyword evidence="3" id="KW-0633">Potassium transport</keyword>
<evidence type="ECO:0000256" key="7">
    <source>
        <dbReference type="ARBA" id="ARBA00022989"/>
    </source>
</evidence>
<comment type="caution">
    <text evidence="11">The sequence shown here is derived from an EMBL/GenBank/DDBJ whole genome shotgun (WGS) entry which is preliminary data.</text>
</comment>
<keyword evidence="5" id="KW-0631">Potassium channel</keyword>
<evidence type="ECO:0000256" key="4">
    <source>
        <dbReference type="ARBA" id="ARBA00022692"/>
    </source>
</evidence>
<comment type="subcellular location">
    <subcellularLocation>
        <location evidence="1">Membrane</location>
        <topology evidence="1">Multi-pass membrane protein</topology>
    </subcellularLocation>
</comment>
<evidence type="ECO:0000256" key="10">
    <source>
        <dbReference type="ARBA" id="ARBA00023303"/>
    </source>
</evidence>
<dbReference type="PANTHER" id="PTHR10027:SF10">
    <property type="entry name" value="SLOWPOKE 2, ISOFORM D"/>
    <property type="match status" value="1"/>
</dbReference>
<evidence type="ECO:0000256" key="2">
    <source>
        <dbReference type="ARBA" id="ARBA00022448"/>
    </source>
</evidence>
<dbReference type="GO" id="GO:0005267">
    <property type="term" value="F:potassium channel activity"/>
    <property type="evidence" value="ECO:0007669"/>
    <property type="project" value="UniProtKB-KW"/>
</dbReference>
<protein>
    <submittedName>
        <fullName evidence="11">7529_t:CDS:1</fullName>
    </submittedName>
</protein>
<keyword evidence="8" id="KW-0406">Ion transport</keyword>
<dbReference type="InterPro" id="IPR047871">
    <property type="entry name" value="K_chnl_Slo-like"/>
</dbReference>
<keyword evidence="9" id="KW-0472">Membrane</keyword>
<evidence type="ECO:0000313" key="11">
    <source>
        <dbReference type="EMBL" id="CAG8676223.1"/>
    </source>
</evidence>
<evidence type="ECO:0000256" key="8">
    <source>
        <dbReference type="ARBA" id="ARBA00023065"/>
    </source>
</evidence>
<evidence type="ECO:0000256" key="3">
    <source>
        <dbReference type="ARBA" id="ARBA00022538"/>
    </source>
</evidence>
<accession>A0A9N9EL88</accession>
<dbReference type="AlphaFoldDB" id="A0A9N9EL88"/>
<keyword evidence="4" id="KW-0812">Transmembrane</keyword>
<keyword evidence="6" id="KW-0630">Potassium</keyword>
<evidence type="ECO:0000256" key="6">
    <source>
        <dbReference type="ARBA" id="ARBA00022958"/>
    </source>
</evidence>
<keyword evidence="12" id="KW-1185">Reference proteome</keyword>
<dbReference type="Proteomes" id="UP000789342">
    <property type="component" value="Unassembled WGS sequence"/>
</dbReference>
<proteinExistence type="predicted"/>
<feature type="non-terminal residue" evidence="11">
    <location>
        <position position="1"/>
    </location>
</feature>
<name>A0A9N9EL88_9GLOM</name>
<evidence type="ECO:0000256" key="5">
    <source>
        <dbReference type="ARBA" id="ARBA00022826"/>
    </source>
</evidence>
<dbReference type="OrthoDB" id="297496at2759"/>
<reference evidence="11" key="1">
    <citation type="submission" date="2021-06" db="EMBL/GenBank/DDBJ databases">
        <authorList>
            <person name="Kallberg Y."/>
            <person name="Tangrot J."/>
            <person name="Rosling A."/>
        </authorList>
    </citation>
    <scope>NUCLEOTIDE SEQUENCE</scope>
    <source>
        <strain evidence="11">CL551</strain>
    </source>
</reference>
<evidence type="ECO:0000313" key="12">
    <source>
        <dbReference type="Proteomes" id="UP000789342"/>
    </source>
</evidence>
<keyword evidence="7" id="KW-1133">Transmembrane helix</keyword>
<organism evidence="11 12">
    <name type="scientific">Acaulospora morrowiae</name>
    <dbReference type="NCBI Taxonomy" id="94023"/>
    <lineage>
        <taxon>Eukaryota</taxon>
        <taxon>Fungi</taxon>
        <taxon>Fungi incertae sedis</taxon>
        <taxon>Mucoromycota</taxon>
        <taxon>Glomeromycotina</taxon>
        <taxon>Glomeromycetes</taxon>
        <taxon>Diversisporales</taxon>
        <taxon>Acaulosporaceae</taxon>
        <taxon>Acaulospora</taxon>
    </lineage>
</organism>